<dbReference type="InterPro" id="IPR002058">
    <property type="entry name" value="PAP_assoc"/>
</dbReference>
<dbReference type="InterPro" id="IPR054708">
    <property type="entry name" value="MTPAP-like_central"/>
</dbReference>
<dbReference type="OMA" id="MEADISY"/>
<keyword evidence="3" id="KW-0808">Transferase</keyword>
<gene>
    <name evidence="8" type="primary">Cbn-pup-3</name>
    <name evidence="8" type="ORF">CAEBREN_06465</name>
</gene>
<evidence type="ECO:0000256" key="5">
    <source>
        <dbReference type="ARBA" id="ARBA00022842"/>
    </source>
</evidence>
<dbReference type="PANTHER" id="PTHR12271">
    <property type="entry name" value="POLY A POLYMERASE CID PAP -RELATED"/>
    <property type="match status" value="1"/>
</dbReference>
<dbReference type="SUPFAM" id="SSF81301">
    <property type="entry name" value="Nucleotidyltransferase"/>
    <property type="match status" value="1"/>
</dbReference>
<accession>G0N4C3</accession>
<protein>
    <submittedName>
        <fullName evidence="8">CBN-PUP-3 protein</fullName>
    </submittedName>
</protein>
<dbReference type="Proteomes" id="UP000008068">
    <property type="component" value="Unassembled WGS sequence"/>
</dbReference>
<dbReference type="Pfam" id="PF22600">
    <property type="entry name" value="MTPAP-like_central"/>
    <property type="match status" value="1"/>
</dbReference>
<name>G0N4C3_CAEBE</name>
<keyword evidence="9" id="KW-1185">Reference proteome</keyword>
<evidence type="ECO:0000313" key="8">
    <source>
        <dbReference type="EMBL" id="EGT52565.1"/>
    </source>
</evidence>
<keyword evidence="4" id="KW-0479">Metal-binding</keyword>
<comment type="cofactor">
    <cofactor evidence="1">
        <name>Mn(2+)</name>
        <dbReference type="ChEBI" id="CHEBI:29035"/>
    </cofactor>
</comment>
<comment type="cofactor">
    <cofactor evidence="2">
        <name>Mg(2+)</name>
        <dbReference type="ChEBI" id="CHEBI:18420"/>
    </cofactor>
</comment>
<evidence type="ECO:0000256" key="4">
    <source>
        <dbReference type="ARBA" id="ARBA00022723"/>
    </source>
</evidence>
<dbReference type="OrthoDB" id="2274644at2759"/>
<dbReference type="GO" id="GO:0031123">
    <property type="term" value="P:RNA 3'-end processing"/>
    <property type="evidence" value="ECO:0007669"/>
    <property type="project" value="TreeGrafter"/>
</dbReference>
<dbReference type="AlphaFoldDB" id="G0N4C3"/>
<dbReference type="EMBL" id="GL379837">
    <property type="protein sequence ID" value="EGT52565.1"/>
    <property type="molecule type" value="Genomic_DNA"/>
</dbReference>
<evidence type="ECO:0000259" key="7">
    <source>
        <dbReference type="Pfam" id="PF22600"/>
    </source>
</evidence>
<evidence type="ECO:0000256" key="3">
    <source>
        <dbReference type="ARBA" id="ARBA00022679"/>
    </source>
</evidence>
<evidence type="ECO:0000256" key="2">
    <source>
        <dbReference type="ARBA" id="ARBA00001946"/>
    </source>
</evidence>
<dbReference type="Gene3D" id="1.10.1410.10">
    <property type="match status" value="1"/>
</dbReference>
<feature type="domain" description="Poly(A) RNA polymerase mitochondrial-like central palm" evidence="7">
    <location>
        <begin position="93"/>
        <end position="201"/>
    </location>
</feature>
<dbReference type="Gene3D" id="3.30.460.10">
    <property type="entry name" value="Beta Polymerase, domain 2"/>
    <property type="match status" value="1"/>
</dbReference>
<keyword evidence="5" id="KW-0460">Magnesium</keyword>
<organism evidence="9">
    <name type="scientific">Caenorhabditis brenneri</name>
    <name type="common">Nematode worm</name>
    <dbReference type="NCBI Taxonomy" id="135651"/>
    <lineage>
        <taxon>Eukaryota</taxon>
        <taxon>Metazoa</taxon>
        <taxon>Ecdysozoa</taxon>
        <taxon>Nematoda</taxon>
        <taxon>Chromadorea</taxon>
        <taxon>Rhabditida</taxon>
        <taxon>Rhabditina</taxon>
        <taxon>Rhabditomorpha</taxon>
        <taxon>Rhabditoidea</taxon>
        <taxon>Rhabditidae</taxon>
        <taxon>Peloderinae</taxon>
        <taxon>Caenorhabditis</taxon>
    </lineage>
</organism>
<dbReference type="HOGENOM" id="CLU_047881_0_0_1"/>
<feature type="domain" description="PAP-associated" evidence="6">
    <location>
        <begin position="292"/>
        <end position="350"/>
    </location>
</feature>
<dbReference type="GO" id="GO:1990817">
    <property type="term" value="F:poly(A) RNA polymerase activity"/>
    <property type="evidence" value="ECO:0007669"/>
    <property type="project" value="TreeGrafter"/>
</dbReference>
<evidence type="ECO:0000256" key="1">
    <source>
        <dbReference type="ARBA" id="ARBA00001936"/>
    </source>
</evidence>
<sequence length="465" mass="53694">MAQRNFSCNKKARRIAVSKKAARVSPYAPPAPKLWPEYFKAATVSTEKVVPKMAEHNDCGFNLPAWKDTKLSDDIERISIDVEKHRHKLGEIEVYFKGCMKRSYPDAKVWTVGSYPAGVDIRDSDLDFTLTIPCLNESKFSKLMAIRAQFQRTEEFVNPWVVKGWNPVLKMKHKESDIWLDVTINNDAPKRNTMLLARYSQVDERFAKLCRAIKKWAAETGVENSRNGRLNSCSICLLVIFYLQKVGVLPNLQNVFPELNGNIEVDSDDYQQENILDDLKKAGWVVGKNKSSLGALFCGFLKFYSKFDFSSKWISIKRGRALDKFDENGNKNEGLPDDVRFIVLEDPFMDTPFNCGRTVSQADILERIQLEFRLAVKRIKATHQISEEKSVMRTQIDTDGIESDKKTIEIERDICYGTWDLDLPRREDREWPGRFYDPVVEIEREPWPKVIPKVRCFYDVADSLF</sequence>
<proteinExistence type="predicted"/>
<evidence type="ECO:0000259" key="6">
    <source>
        <dbReference type="Pfam" id="PF03828"/>
    </source>
</evidence>
<dbReference type="PANTHER" id="PTHR12271:SF129">
    <property type="entry name" value="PAP-ASSOCIATED DOMAIN-CONTAINING PROTEIN"/>
    <property type="match status" value="1"/>
</dbReference>
<evidence type="ECO:0000313" key="9">
    <source>
        <dbReference type="Proteomes" id="UP000008068"/>
    </source>
</evidence>
<dbReference type="InterPro" id="IPR043519">
    <property type="entry name" value="NT_sf"/>
</dbReference>
<dbReference type="STRING" id="135651.G0N4C3"/>
<reference evidence="9" key="1">
    <citation type="submission" date="2011-07" db="EMBL/GenBank/DDBJ databases">
        <authorList>
            <consortium name="Caenorhabditis brenneri Sequencing and Analysis Consortium"/>
            <person name="Wilson R.K."/>
        </authorList>
    </citation>
    <scope>NUCLEOTIDE SEQUENCE [LARGE SCALE GENOMIC DNA]</scope>
    <source>
        <strain evidence="9">PB2801</strain>
    </source>
</reference>
<dbReference type="Pfam" id="PF03828">
    <property type="entry name" value="PAP_assoc"/>
    <property type="match status" value="1"/>
</dbReference>
<dbReference type="eggNOG" id="KOG2277">
    <property type="taxonomic scope" value="Eukaryota"/>
</dbReference>
<dbReference type="SUPFAM" id="SSF81631">
    <property type="entry name" value="PAP/OAS1 substrate-binding domain"/>
    <property type="match status" value="1"/>
</dbReference>
<dbReference type="CDD" id="cd05402">
    <property type="entry name" value="NT_PAP_TUTase"/>
    <property type="match status" value="1"/>
</dbReference>
<dbReference type="InParanoid" id="G0N4C3"/>
<dbReference type="GO" id="GO:0046872">
    <property type="term" value="F:metal ion binding"/>
    <property type="evidence" value="ECO:0007669"/>
    <property type="project" value="UniProtKB-KW"/>
</dbReference>